<evidence type="ECO:0000313" key="3">
    <source>
        <dbReference type="Proteomes" id="UP000765509"/>
    </source>
</evidence>
<name>A0A9Q3BFL6_9BASI</name>
<keyword evidence="3" id="KW-1185">Reference proteome</keyword>
<protein>
    <submittedName>
        <fullName evidence="2">Uncharacterized protein</fullName>
    </submittedName>
</protein>
<feature type="region of interest" description="Disordered" evidence="1">
    <location>
        <begin position="1"/>
        <end position="25"/>
    </location>
</feature>
<comment type="caution">
    <text evidence="2">The sequence shown here is derived from an EMBL/GenBank/DDBJ whole genome shotgun (WGS) entry which is preliminary data.</text>
</comment>
<sequence>MSSVHLRNLGIPRNQPEDREDLEEDTLDTVVDGKKLRKIIPTLPFTFQFNRNFKLEDWKDIYQVLKLHKLLKDPFQWSMDNERFNLESHWEEPGATFQKICIKDLMVITKG</sequence>
<evidence type="ECO:0000313" key="2">
    <source>
        <dbReference type="EMBL" id="MBW0464392.1"/>
    </source>
</evidence>
<organism evidence="2 3">
    <name type="scientific">Austropuccinia psidii MF-1</name>
    <dbReference type="NCBI Taxonomy" id="1389203"/>
    <lineage>
        <taxon>Eukaryota</taxon>
        <taxon>Fungi</taxon>
        <taxon>Dikarya</taxon>
        <taxon>Basidiomycota</taxon>
        <taxon>Pucciniomycotina</taxon>
        <taxon>Pucciniomycetes</taxon>
        <taxon>Pucciniales</taxon>
        <taxon>Sphaerophragmiaceae</taxon>
        <taxon>Austropuccinia</taxon>
    </lineage>
</organism>
<accession>A0A9Q3BFL6</accession>
<gene>
    <name evidence="2" type="ORF">O181_004107</name>
</gene>
<proteinExistence type="predicted"/>
<dbReference type="AlphaFoldDB" id="A0A9Q3BFL6"/>
<reference evidence="2" key="1">
    <citation type="submission" date="2021-03" db="EMBL/GenBank/DDBJ databases">
        <title>Draft genome sequence of rust myrtle Austropuccinia psidii MF-1, a brazilian biotype.</title>
        <authorList>
            <person name="Quecine M.C."/>
            <person name="Pachon D.M.R."/>
            <person name="Bonatelli M.L."/>
            <person name="Correr F.H."/>
            <person name="Franceschini L.M."/>
            <person name="Leite T.F."/>
            <person name="Margarido G.R.A."/>
            <person name="Almeida C.A."/>
            <person name="Ferrarezi J.A."/>
            <person name="Labate C.A."/>
        </authorList>
    </citation>
    <scope>NUCLEOTIDE SEQUENCE</scope>
    <source>
        <strain evidence="2">MF-1</strain>
    </source>
</reference>
<dbReference type="EMBL" id="AVOT02000770">
    <property type="protein sequence ID" value="MBW0464392.1"/>
    <property type="molecule type" value="Genomic_DNA"/>
</dbReference>
<dbReference type="Proteomes" id="UP000765509">
    <property type="component" value="Unassembled WGS sequence"/>
</dbReference>
<evidence type="ECO:0000256" key="1">
    <source>
        <dbReference type="SAM" id="MobiDB-lite"/>
    </source>
</evidence>